<reference evidence="1" key="1">
    <citation type="journal article" date="2020" name="Nature">
        <title>Giant virus diversity and host interactions through global metagenomics.</title>
        <authorList>
            <person name="Schulz F."/>
            <person name="Roux S."/>
            <person name="Paez-Espino D."/>
            <person name="Jungbluth S."/>
            <person name="Walsh D.A."/>
            <person name="Denef V.J."/>
            <person name="McMahon K.D."/>
            <person name="Konstantinidis K.T."/>
            <person name="Eloe-Fadrosh E.A."/>
            <person name="Kyrpides N.C."/>
            <person name="Woyke T."/>
        </authorList>
    </citation>
    <scope>NUCLEOTIDE SEQUENCE</scope>
    <source>
        <strain evidence="1">GVMAG-M-3300023179-132</strain>
    </source>
</reference>
<name>A0A6C0E462_9ZZZZ</name>
<accession>A0A6C0E462</accession>
<proteinExistence type="predicted"/>
<dbReference type="AlphaFoldDB" id="A0A6C0E462"/>
<dbReference type="EMBL" id="MN739736">
    <property type="protein sequence ID" value="QHT23967.1"/>
    <property type="molecule type" value="Genomic_DNA"/>
</dbReference>
<evidence type="ECO:0000313" key="1">
    <source>
        <dbReference type="EMBL" id="QHT23967.1"/>
    </source>
</evidence>
<organism evidence="1">
    <name type="scientific">viral metagenome</name>
    <dbReference type="NCBI Taxonomy" id="1070528"/>
    <lineage>
        <taxon>unclassified sequences</taxon>
        <taxon>metagenomes</taxon>
        <taxon>organismal metagenomes</taxon>
    </lineage>
</organism>
<protein>
    <submittedName>
        <fullName evidence="1">Uncharacterized protein</fullName>
    </submittedName>
</protein>
<sequence length="90" mass="10372">MTGTIYYNGIGCKDGFLHTNIEFLHIMNVNFPHKVYVRRNGDPKGCPMGKLRINDIEGWMSFANAYRTKTKKYNQEHGIFDDHPLVLANP</sequence>